<protein>
    <submittedName>
        <fullName evidence="2">Uncharacterized protein</fullName>
    </submittedName>
</protein>
<keyword evidence="1" id="KW-0732">Signal</keyword>
<evidence type="ECO:0000256" key="1">
    <source>
        <dbReference type="SAM" id="SignalP"/>
    </source>
</evidence>
<dbReference type="OrthoDB" id="10452891at2759"/>
<feature type="signal peptide" evidence="1">
    <location>
        <begin position="1"/>
        <end position="20"/>
    </location>
</feature>
<reference evidence="2" key="1">
    <citation type="submission" date="2022-01" db="EMBL/GenBank/DDBJ databases">
        <authorList>
            <person name="King R."/>
        </authorList>
    </citation>
    <scope>NUCLEOTIDE SEQUENCE</scope>
</reference>
<feature type="chain" id="PRO_5040131128" evidence="1">
    <location>
        <begin position="21"/>
        <end position="98"/>
    </location>
</feature>
<organism evidence="2 3">
    <name type="scientific">Ceutorhynchus assimilis</name>
    <name type="common">cabbage seed weevil</name>
    <dbReference type="NCBI Taxonomy" id="467358"/>
    <lineage>
        <taxon>Eukaryota</taxon>
        <taxon>Metazoa</taxon>
        <taxon>Ecdysozoa</taxon>
        <taxon>Arthropoda</taxon>
        <taxon>Hexapoda</taxon>
        <taxon>Insecta</taxon>
        <taxon>Pterygota</taxon>
        <taxon>Neoptera</taxon>
        <taxon>Endopterygota</taxon>
        <taxon>Coleoptera</taxon>
        <taxon>Polyphaga</taxon>
        <taxon>Cucujiformia</taxon>
        <taxon>Curculionidae</taxon>
        <taxon>Ceutorhynchinae</taxon>
        <taxon>Ceutorhynchus</taxon>
    </lineage>
</organism>
<evidence type="ECO:0000313" key="2">
    <source>
        <dbReference type="EMBL" id="CAG9763993.1"/>
    </source>
</evidence>
<accession>A0A9N9QBX2</accession>
<dbReference type="AlphaFoldDB" id="A0A9N9QBX2"/>
<keyword evidence="3" id="KW-1185">Reference proteome</keyword>
<dbReference type="Proteomes" id="UP001152799">
    <property type="component" value="Chromosome 2"/>
</dbReference>
<sequence length="98" mass="11393">MSSKRLIVLTSLLVVCLCSTQKKSCMRPDVFRNVGEVADYVKCIKTITGSPPYGKRSVPNSSPFLEKLHPMLRQYDPEYLEELIYHILKAEREMMRRE</sequence>
<proteinExistence type="predicted"/>
<dbReference type="EMBL" id="OU892278">
    <property type="protein sequence ID" value="CAG9763993.1"/>
    <property type="molecule type" value="Genomic_DNA"/>
</dbReference>
<name>A0A9N9QBX2_9CUCU</name>
<evidence type="ECO:0000313" key="3">
    <source>
        <dbReference type="Proteomes" id="UP001152799"/>
    </source>
</evidence>
<gene>
    <name evidence="2" type="ORF">CEUTPL_LOCUS4641</name>
</gene>